<evidence type="ECO:0000256" key="7">
    <source>
        <dbReference type="SAM" id="MobiDB-lite"/>
    </source>
</evidence>
<dbReference type="PANTHER" id="PTHR11831:SF4">
    <property type="entry name" value="SMALL RIBOSOMAL SUBUNIT PROTEIN US4M"/>
    <property type="match status" value="1"/>
</dbReference>
<keyword evidence="5" id="KW-0687">Ribonucleoprotein</keyword>
<accession>F1DPN7</accession>
<comment type="similarity">
    <text evidence="1">Belongs to the universal ribosomal protein uS4 family.</text>
</comment>
<dbReference type="InterPro" id="IPR022801">
    <property type="entry name" value="Ribosomal_uS4"/>
</dbReference>
<dbReference type="GO" id="GO:0003735">
    <property type="term" value="F:structural constituent of ribosome"/>
    <property type="evidence" value="ECO:0007669"/>
    <property type="project" value="TreeGrafter"/>
</dbReference>
<dbReference type="RefSeq" id="YP_004339035.1">
    <property type="nucleotide sequence ID" value="NC_015316.1"/>
</dbReference>
<keyword evidence="9" id="KW-0496">Mitochondrion</keyword>
<evidence type="ECO:0000256" key="2">
    <source>
        <dbReference type="ARBA" id="ARBA00022730"/>
    </source>
</evidence>
<keyword evidence="3 6" id="KW-0694">RNA-binding</keyword>
<evidence type="ECO:0000256" key="5">
    <source>
        <dbReference type="ARBA" id="ARBA00023274"/>
    </source>
</evidence>
<evidence type="ECO:0000313" key="9">
    <source>
        <dbReference type="EMBL" id="ADY75477.1"/>
    </source>
</evidence>
<evidence type="ECO:0000313" key="10">
    <source>
        <dbReference type="Proteomes" id="UP000007264"/>
    </source>
</evidence>
<name>F1DPN7_COCSC</name>
<dbReference type="GO" id="GO:0019843">
    <property type="term" value="F:rRNA binding"/>
    <property type="evidence" value="ECO:0007669"/>
    <property type="project" value="UniProtKB-KW"/>
</dbReference>
<dbReference type="PROSITE" id="PS50889">
    <property type="entry name" value="S4"/>
    <property type="match status" value="1"/>
</dbReference>
<dbReference type="InterPro" id="IPR002942">
    <property type="entry name" value="S4_RNA-bd"/>
</dbReference>
<keyword evidence="2" id="KW-0699">rRNA-binding</keyword>
<organism evidence="9 10">
    <name type="scientific">Coccomyxa subellipsoidea (strain C-169)</name>
    <name type="common">Green microalga</name>
    <dbReference type="NCBI Taxonomy" id="574566"/>
    <lineage>
        <taxon>Eukaryota</taxon>
        <taxon>Viridiplantae</taxon>
        <taxon>Chlorophyta</taxon>
        <taxon>core chlorophytes</taxon>
        <taxon>Trebouxiophyceae</taxon>
        <taxon>Trebouxiophyceae incertae sedis</taxon>
        <taxon>Coccomyxaceae</taxon>
        <taxon>Coccomyxa</taxon>
        <taxon>Coccomyxa subellipsoidea</taxon>
    </lineage>
</organism>
<dbReference type="AlphaFoldDB" id="F1DPN7"/>
<dbReference type="EMBL" id="HQ874522">
    <property type="protein sequence ID" value="ADY75477.1"/>
    <property type="molecule type" value="Genomic_DNA"/>
</dbReference>
<dbReference type="SUPFAM" id="SSF55174">
    <property type="entry name" value="Alpha-L RNA-binding motif"/>
    <property type="match status" value="1"/>
</dbReference>
<evidence type="ECO:0000256" key="3">
    <source>
        <dbReference type="ARBA" id="ARBA00022884"/>
    </source>
</evidence>
<dbReference type="GO" id="GO:0042274">
    <property type="term" value="P:ribosomal small subunit biogenesis"/>
    <property type="evidence" value="ECO:0007669"/>
    <property type="project" value="TreeGrafter"/>
</dbReference>
<evidence type="ECO:0000256" key="4">
    <source>
        <dbReference type="ARBA" id="ARBA00022980"/>
    </source>
</evidence>
<feature type="region of interest" description="Disordered" evidence="7">
    <location>
        <begin position="118"/>
        <end position="142"/>
    </location>
</feature>
<dbReference type="PANTHER" id="PTHR11831">
    <property type="entry name" value="30S 40S RIBOSOMAL PROTEIN"/>
    <property type="match status" value="1"/>
</dbReference>
<dbReference type="GO" id="GO:0015935">
    <property type="term" value="C:small ribosomal subunit"/>
    <property type="evidence" value="ECO:0007669"/>
    <property type="project" value="TreeGrafter"/>
</dbReference>
<dbReference type="Pfam" id="PF01479">
    <property type="entry name" value="S4"/>
    <property type="match status" value="1"/>
</dbReference>
<dbReference type="Proteomes" id="UP000007264">
    <property type="component" value="Mitochondrion"/>
</dbReference>
<dbReference type="STRING" id="574566.F1DPN7"/>
<dbReference type="GeneID" id="10358562"/>
<dbReference type="InterPro" id="IPR036986">
    <property type="entry name" value="S4_RNA-bd_sf"/>
</dbReference>
<dbReference type="Gene3D" id="3.10.290.10">
    <property type="entry name" value="RNA-binding S4 domain"/>
    <property type="match status" value="1"/>
</dbReference>
<proteinExistence type="inferred from homology"/>
<dbReference type="KEGG" id="csl:CospCoM_p30"/>
<dbReference type="CDD" id="cd00165">
    <property type="entry name" value="S4"/>
    <property type="match status" value="1"/>
</dbReference>
<evidence type="ECO:0000259" key="8">
    <source>
        <dbReference type="SMART" id="SM00363"/>
    </source>
</evidence>
<dbReference type="Gene3D" id="1.10.1050.10">
    <property type="entry name" value="Ribosomal Protein S4 Delta 41, Chain A, domain 1"/>
    <property type="match status" value="1"/>
</dbReference>
<feature type="compositionally biased region" description="Polar residues" evidence="7">
    <location>
        <begin position="118"/>
        <end position="128"/>
    </location>
</feature>
<dbReference type="SMART" id="SM00363">
    <property type="entry name" value="S4"/>
    <property type="match status" value="1"/>
</dbReference>
<evidence type="ECO:0000256" key="1">
    <source>
        <dbReference type="ARBA" id="ARBA00007465"/>
    </source>
</evidence>
<geneLocation type="mitochondrion" evidence="9"/>
<reference evidence="9" key="1">
    <citation type="submission" date="2011-01" db="EMBL/GenBank/DDBJ databases">
        <title>Organelle genomes of Coccomyxa sp. C-169.</title>
        <authorList>
            <person name="Smith D.R."/>
            <person name="Yamada T."/>
            <person name="Grigoriev I.V."/>
            <person name="Van Etten J.L."/>
        </authorList>
    </citation>
    <scope>NUCLEOTIDE SEQUENCE [LARGE SCALE GENOMIC DNA]</scope>
</reference>
<keyword evidence="10" id="KW-1185">Reference proteome</keyword>
<keyword evidence="4 9" id="KW-0689">Ribosomal protein</keyword>
<gene>
    <name evidence="9" type="primary">rps4</name>
</gene>
<feature type="domain" description="RNA-binding S4" evidence="8">
    <location>
        <begin position="42"/>
        <end position="104"/>
    </location>
</feature>
<protein>
    <submittedName>
        <fullName evidence="9">Ribosomal protein S4</fullName>
    </submittedName>
</protein>
<sequence length="266" mass="29403">MERNKLRIMYGNLANREVDRLIERGLSTRGVLSDNLFRLLESRIDVFLCRIGFFATIPNARQWIHHGKILINRKIVTTASHMLKPGDVVSISASNITPLRESLEERSGGLQILKGQQSSAWGSLTTPGQRGGSLATPGQRGGSMTIRGEHGWREGPTSNVPQLKTIGKGKKAELIGGAGRAAPQVSEGGRGAQFPPNFAKLVRGPRTMSDRPARSANDARRERLRWFNAKPTNAEISFRCLTAIYLYTPQQLILPATIDVERIRRS</sequence>
<evidence type="ECO:0000256" key="6">
    <source>
        <dbReference type="PROSITE-ProRule" id="PRU00182"/>
    </source>
</evidence>